<reference evidence="2" key="1">
    <citation type="journal article" date="2020" name="Stud. Mycol.">
        <title>101 Dothideomycetes genomes: a test case for predicting lifestyles and emergence of pathogens.</title>
        <authorList>
            <person name="Haridas S."/>
            <person name="Albert R."/>
            <person name="Binder M."/>
            <person name="Bloem J."/>
            <person name="Labutti K."/>
            <person name="Salamov A."/>
            <person name="Andreopoulos B."/>
            <person name="Baker S."/>
            <person name="Barry K."/>
            <person name="Bills G."/>
            <person name="Bluhm B."/>
            <person name="Cannon C."/>
            <person name="Castanera R."/>
            <person name="Culley D."/>
            <person name="Daum C."/>
            <person name="Ezra D."/>
            <person name="Gonzalez J."/>
            <person name="Henrissat B."/>
            <person name="Kuo A."/>
            <person name="Liang C."/>
            <person name="Lipzen A."/>
            <person name="Lutzoni F."/>
            <person name="Magnuson J."/>
            <person name="Mondo S."/>
            <person name="Nolan M."/>
            <person name="Ohm R."/>
            <person name="Pangilinan J."/>
            <person name="Park H.-J."/>
            <person name="Ramirez L."/>
            <person name="Alfaro M."/>
            <person name="Sun H."/>
            <person name="Tritt A."/>
            <person name="Yoshinaga Y."/>
            <person name="Zwiers L.-H."/>
            <person name="Turgeon B."/>
            <person name="Goodwin S."/>
            <person name="Spatafora J."/>
            <person name="Crous P."/>
            <person name="Grigoriev I."/>
        </authorList>
    </citation>
    <scope>NUCLEOTIDE SEQUENCE</scope>
    <source>
        <strain evidence="2">CBS 121739</strain>
    </source>
</reference>
<feature type="region of interest" description="Disordered" evidence="1">
    <location>
        <begin position="1267"/>
        <end position="1291"/>
    </location>
</feature>
<dbReference type="RefSeq" id="XP_033598407.1">
    <property type="nucleotide sequence ID" value="XM_033748698.1"/>
</dbReference>
<organism evidence="2 3">
    <name type="scientific">Pseudovirgaria hyperparasitica</name>
    <dbReference type="NCBI Taxonomy" id="470096"/>
    <lineage>
        <taxon>Eukaryota</taxon>
        <taxon>Fungi</taxon>
        <taxon>Dikarya</taxon>
        <taxon>Ascomycota</taxon>
        <taxon>Pezizomycotina</taxon>
        <taxon>Dothideomycetes</taxon>
        <taxon>Dothideomycetes incertae sedis</taxon>
        <taxon>Acrospermales</taxon>
        <taxon>Acrospermaceae</taxon>
        <taxon>Pseudovirgaria</taxon>
    </lineage>
</organism>
<proteinExistence type="predicted"/>
<feature type="region of interest" description="Disordered" evidence="1">
    <location>
        <begin position="251"/>
        <end position="280"/>
    </location>
</feature>
<feature type="region of interest" description="Disordered" evidence="1">
    <location>
        <begin position="330"/>
        <end position="355"/>
    </location>
</feature>
<evidence type="ECO:0000313" key="2">
    <source>
        <dbReference type="EMBL" id="KAF2755956.1"/>
    </source>
</evidence>
<feature type="region of interest" description="Disordered" evidence="1">
    <location>
        <begin position="862"/>
        <end position="887"/>
    </location>
</feature>
<dbReference type="OrthoDB" id="5430968at2759"/>
<feature type="compositionally biased region" description="Low complexity" evidence="1">
    <location>
        <begin position="251"/>
        <end position="260"/>
    </location>
</feature>
<protein>
    <submittedName>
        <fullName evidence="2">Uncharacterized protein</fullName>
    </submittedName>
</protein>
<feature type="compositionally biased region" description="Basic and acidic residues" evidence="1">
    <location>
        <begin position="1267"/>
        <end position="1277"/>
    </location>
</feature>
<keyword evidence="3" id="KW-1185">Reference proteome</keyword>
<evidence type="ECO:0000256" key="1">
    <source>
        <dbReference type="SAM" id="MobiDB-lite"/>
    </source>
</evidence>
<feature type="compositionally biased region" description="Polar residues" evidence="1">
    <location>
        <begin position="330"/>
        <end position="345"/>
    </location>
</feature>
<gene>
    <name evidence="2" type="ORF">EJ05DRAFT_518544</name>
</gene>
<feature type="region of interest" description="Disordered" evidence="1">
    <location>
        <begin position="1353"/>
        <end position="1412"/>
    </location>
</feature>
<dbReference type="EMBL" id="ML996576">
    <property type="protein sequence ID" value="KAF2755956.1"/>
    <property type="molecule type" value="Genomic_DNA"/>
</dbReference>
<sequence>MDFSKRDTPTERSVYPALNFDDWLKDQGVKAEELQYEEDDYLEIKGEFDDSYASNEMLSQAGEQSGIKSEEEEEEDVLTSSTQAQVHFKALEENSNRTENPNLIHAHGLAQLSQGNTIFSTPDYYSTGADTKPLESDSKNVTHPMDHMLLKRGTPLSETSQINHTYPGPVNQAEDTMDLFGLPSMTTFGGTMMSTGGFRHVNQNENWFNTARSNNNMNMGAPSSMSNPLPLSNFAEHSNVHNYVNVSTTSNLQSPLQSAPSPQPFRVGKEQSRPNPISQYGVGGNLTFNSPSLNNTEYQQNWHYGTYSSPQPLPTSAYGQWTRPTAPITALSQGRDINQPSMSETRTPKRQKTEMPSYKAGLTDYSMEIPPSMTNNAFKSLKKMKNSKLVPIQSQHSIMGKPRTIPVGPSKASVLKQGPEQITIGQAARIPQRGGGTDYDGAVNIYIDDTTPSIKLSKRFRRHRKRETEQGKRFDGEEDFTSFSTDSFQYSDENLPPLLGVICCEHQSKSRSSDLLDSRGNPIIGPRGVPLTDVPFLPLRISRKVEKWLIDYWLAKGAQLHDIIVRTLPRNEQFVFYERDHKYEIRKDRNGDNILRTNYTQREWDQAEKVWVKRMFDMDRNALSMRAQRFRNICGRISSSKKGSMTKKAGEELQKALKTGTLHPFQILLGVCWNLLLDENATENNPEKEDKWIIAQIDDAKRTSISYSLDVSLGVDERMYQALLALRRKIPRKSDYDALKKLYFDGINPYKQQHKHLGWLDVDVSLQPQLLEVIRRYENLPKLEFFYRAHTHHTEEQEDGGKRKRTIKDVQDLDNAENQQNNERKNFAEIEDIKEKKRIRAMGAILTKVWRDTSRELSDEEGAAITTNNTALPDGDIPYSSDGDQEDCSVDVTDTLATHNMTMSRRKHLPAVYYSSPPLRSAGGQDVHFLLTSPRETEHSISTHVDELEITAGTVVAAEATYNEWHEFPAMNTIVTYPQSENEYNGEPSSVSMQHEFPQQALDQYGILAKGAIQAPIFTELNPIDDMRADSAMSTPKNPAYTSNDAEKFHWQTLLGYHHPVDLVVSDEQENEIDPDFDFDEWLMSDARNTECEGQGDIILQGIIWAPNPTKTTLRGGQGDEDQVGVEGKLQAEIGLEQQYIPTEQSFSDEQTISDDETILVAQSSSDERNQPEERAETLESIEQPLYQGGDEDLIIIPTQAELDSVTEADIQSYRDTANLYEPGTSYILPSCSGPAVATRRGVGMTIEQFEEFRDIIFYKRIDDSRRQATHPHEEPRNFPPTEDFFPSSDEDSAVRDSYVLQSSVPTSFVQERRVLIGEYGNGVPKMESELPSSPCARRGMGLLSYEEAYTKEQQAEMEDETHTDIEDETYTDVKSKLPSSPPATNWGRKRHPEADRYREGEHHPRKRRRSA</sequence>
<dbReference type="GeneID" id="54489752"/>
<feature type="compositionally biased region" description="Basic and acidic residues" evidence="1">
    <location>
        <begin position="1393"/>
        <end position="1403"/>
    </location>
</feature>
<feature type="region of interest" description="Disordered" evidence="1">
    <location>
        <begin position="53"/>
        <end position="75"/>
    </location>
</feature>
<feature type="compositionally biased region" description="Polar residues" evidence="1">
    <location>
        <begin position="53"/>
        <end position="67"/>
    </location>
</feature>
<dbReference type="Proteomes" id="UP000799437">
    <property type="component" value="Unassembled WGS sequence"/>
</dbReference>
<feature type="compositionally biased region" description="Basic and acidic residues" evidence="1">
    <location>
        <begin position="1353"/>
        <end position="1365"/>
    </location>
</feature>
<accession>A0A6A6W1J5</accession>
<name>A0A6A6W1J5_9PEZI</name>
<evidence type="ECO:0000313" key="3">
    <source>
        <dbReference type="Proteomes" id="UP000799437"/>
    </source>
</evidence>